<proteinExistence type="predicted"/>
<keyword evidence="2" id="KW-1185">Reference proteome</keyword>
<dbReference type="Pfam" id="PF10014">
    <property type="entry name" value="2OG-Fe_Oxy_2"/>
    <property type="match status" value="1"/>
</dbReference>
<organism evidence="1 2">
    <name type="scientific">Methylobacillus methanolivorans</name>
    <dbReference type="NCBI Taxonomy" id="1848927"/>
    <lineage>
        <taxon>Bacteria</taxon>
        <taxon>Pseudomonadati</taxon>
        <taxon>Pseudomonadota</taxon>
        <taxon>Betaproteobacteria</taxon>
        <taxon>Nitrosomonadales</taxon>
        <taxon>Methylophilaceae</taxon>
        <taxon>Methylobacillus</taxon>
    </lineage>
</organism>
<gene>
    <name evidence="1" type="ORF">ACIKP9_10585</name>
</gene>
<dbReference type="EMBL" id="JBIWXY010000002">
    <property type="protein sequence ID" value="MFJ5446673.1"/>
    <property type="molecule type" value="Genomic_DNA"/>
</dbReference>
<dbReference type="GO" id="GO:0051213">
    <property type="term" value="F:dioxygenase activity"/>
    <property type="evidence" value="ECO:0007669"/>
    <property type="project" value="UniProtKB-KW"/>
</dbReference>
<dbReference type="Gene3D" id="2.60.120.620">
    <property type="entry name" value="q2cbj1_9rhob like domain"/>
    <property type="match status" value="1"/>
</dbReference>
<protein>
    <submittedName>
        <fullName evidence="1">2OG-Fe dioxygenase family protein</fullName>
    </submittedName>
</protein>
<dbReference type="InterPro" id="IPR018724">
    <property type="entry name" value="2OG-Fe_dioxygenase"/>
</dbReference>
<evidence type="ECO:0000313" key="2">
    <source>
        <dbReference type="Proteomes" id="UP001617669"/>
    </source>
</evidence>
<accession>A0ABW8GP20</accession>
<keyword evidence="1" id="KW-0223">Dioxygenase</keyword>
<dbReference type="RefSeq" id="WP_400882446.1">
    <property type="nucleotide sequence ID" value="NZ_JBIWXY010000002.1"/>
</dbReference>
<reference evidence="1 2" key="1">
    <citation type="submission" date="2024-11" db="EMBL/GenBank/DDBJ databases">
        <authorList>
            <person name="Kaparullina E.N."/>
            <person name="Delegan Y.A."/>
            <person name="Doronina N.V."/>
        </authorList>
    </citation>
    <scope>NUCLEOTIDE SEQUENCE [LARGE SCALE GENOMIC DNA]</scope>
    <source>
        <strain evidence="1 2">7sh_L</strain>
    </source>
</reference>
<evidence type="ECO:0000313" key="1">
    <source>
        <dbReference type="EMBL" id="MFJ5446673.1"/>
    </source>
</evidence>
<keyword evidence="1" id="KW-0560">Oxidoreductase</keyword>
<dbReference type="Proteomes" id="UP001617669">
    <property type="component" value="Unassembled WGS sequence"/>
</dbReference>
<comment type="caution">
    <text evidence="1">The sequence shown here is derived from an EMBL/GenBank/DDBJ whole genome shotgun (WGS) entry which is preliminary data.</text>
</comment>
<sequence length="248" mass="28004">MSEKLLMQVNDTVGLCDKIAMDGFSFVPGEQIKQWLLASSADALLDWQTFDASWEGMPLDEYMADGGRYRRRRFATLSANASGPIVLEPHQPHYQSREYNSLNGGVARIYEPIPVELIHGHTMQGVLQLSRDLFSRLRPQASWHIEAHQFRIEANQKEHGQPAPEGVHRDGVDYVLVMMIKRVNISSGTTTLHSLDKRVLDSFTLTNPLDWALVDDKRCMHGVTPVEQIDANSPAYRDVLVVTFTDKS</sequence>
<name>A0ABW8GP20_9PROT</name>